<name>A0ACB8R4S3_9AGAM</name>
<sequence>MQSRILLNVEVSPGRVIVLTLDVSPGGVQAYTSQHDVPDPYLDAWRPASNAHVGLADVSLSNVPPHSNVPHANIVHGESDPTAAIDSLIRRLEISLRLGGGEGGWSEVAMEEEVERLRCACQ</sequence>
<evidence type="ECO:0000313" key="1">
    <source>
        <dbReference type="EMBL" id="KAI0038877.1"/>
    </source>
</evidence>
<protein>
    <submittedName>
        <fullName evidence="1">Uncharacterized protein</fullName>
    </submittedName>
</protein>
<proteinExistence type="predicted"/>
<reference evidence="1" key="1">
    <citation type="submission" date="2021-02" db="EMBL/GenBank/DDBJ databases">
        <authorList>
            <consortium name="DOE Joint Genome Institute"/>
            <person name="Ahrendt S."/>
            <person name="Looney B.P."/>
            <person name="Miyauchi S."/>
            <person name="Morin E."/>
            <person name="Drula E."/>
            <person name="Courty P.E."/>
            <person name="Chicoki N."/>
            <person name="Fauchery L."/>
            <person name="Kohler A."/>
            <person name="Kuo A."/>
            <person name="Labutti K."/>
            <person name="Pangilinan J."/>
            <person name="Lipzen A."/>
            <person name="Riley R."/>
            <person name="Andreopoulos W."/>
            <person name="He G."/>
            <person name="Johnson J."/>
            <person name="Barry K.W."/>
            <person name="Grigoriev I.V."/>
            <person name="Nagy L."/>
            <person name="Hibbett D."/>
            <person name="Henrissat B."/>
            <person name="Matheny P.B."/>
            <person name="Labbe J."/>
            <person name="Martin F."/>
        </authorList>
    </citation>
    <scope>NUCLEOTIDE SEQUENCE</scope>
    <source>
        <strain evidence="1">FP105234-sp</strain>
    </source>
</reference>
<evidence type="ECO:0000313" key="2">
    <source>
        <dbReference type="Proteomes" id="UP000814033"/>
    </source>
</evidence>
<reference evidence="1" key="2">
    <citation type="journal article" date="2022" name="New Phytol.">
        <title>Evolutionary transition to the ectomycorrhizal habit in the genomes of a hyperdiverse lineage of mushroom-forming fungi.</title>
        <authorList>
            <person name="Looney B."/>
            <person name="Miyauchi S."/>
            <person name="Morin E."/>
            <person name="Drula E."/>
            <person name="Courty P.E."/>
            <person name="Kohler A."/>
            <person name="Kuo A."/>
            <person name="LaButti K."/>
            <person name="Pangilinan J."/>
            <person name="Lipzen A."/>
            <person name="Riley R."/>
            <person name="Andreopoulos W."/>
            <person name="He G."/>
            <person name="Johnson J."/>
            <person name="Nolan M."/>
            <person name="Tritt A."/>
            <person name="Barry K.W."/>
            <person name="Grigoriev I.V."/>
            <person name="Nagy L.G."/>
            <person name="Hibbett D."/>
            <person name="Henrissat B."/>
            <person name="Matheny P.B."/>
            <person name="Labbe J."/>
            <person name="Martin F.M."/>
        </authorList>
    </citation>
    <scope>NUCLEOTIDE SEQUENCE</scope>
    <source>
        <strain evidence="1">FP105234-sp</strain>
    </source>
</reference>
<dbReference type="EMBL" id="MU276394">
    <property type="protein sequence ID" value="KAI0038877.1"/>
    <property type="molecule type" value="Genomic_DNA"/>
</dbReference>
<gene>
    <name evidence="1" type="ORF">FA95DRAFT_1613031</name>
</gene>
<keyword evidence="2" id="KW-1185">Reference proteome</keyword>
<dbReference type="Proteomes" id="UP000814033">
    <property type="component" value="Unassembled WGS sequence"/>
</dbReference>
<organism evidence="1 2">
    <name type="scientific">Auriscalpium vulgare</name>
    <dbReference type="NCBI Taxonomy" id="40419"/>
    <lineage>
        <taxon>Eukaryota</taxon>
        <taxon>Fungi</taxon>
        <taxon>Dikarya</taxon>
        <taxon>Basidiomycota</taxon>
        <taxon>Agaricomycotina</taxon>
        <taxon>Agaricomycetes</taxon>
        <taxon>Russulales</taxon>
        <taxon>Auriscalpiaceae</taxon>
        <taxon>Auriscalpium</taxon>
    </lineage>
</organism>
<accession>A0ACB8R4S3</accession>
<comment type="caution">
    <text evidence="1">The sequence shown here is derived from an EMBL/GenBank/DDBJ whole genome shotgun (WGS) entry which is preliminary data.</text>
</comment>